<protein>
    <submittedName>
        <fullName evidence="2">Uncharacterized protein</fullName>
    </submittedName>
</protein>
<keyword evidence="1" id="KW-1133">Transmembrane helix</keyword>
<sequence length="149" mass="15836">MWDQLEALGKKLGLCGGGEGEPGTGRPMERVMFMAFLVILCLALFSAVIFRLGSMEDRINAALDGNAAQVEELAGGLERLEAALIANQEALQAMAAHVEAQRQVAGRDAAADESIRHLSGVLDKELQRNAELLKSLMAPKAEPAPAPTN</sequence>
<keyword evidence="1" id="KW-0812">Transmembrane</keyword>
<evidence type="ECO:0000313" key="3">
    <source>
        <dbReference type="Proteomes" id="UP000671879"/>
    </source>
</evidence>
<dbReference type="AlphaFoldDB" id="A0A9Q7A7H2"/>
<dbReference type="Proteomes" id="UP000671879">
    <property type="component" value="Chromosome"/>
</dbReference>
<evidence type="ECO:0000313" key="2">
    <source>
        <dbReference type="EMBL" id="QTX32220.1"/>
    </source>
</evidence>
<dbReference type="RefSeq" id="WP_274373438.1">
    <property type="nucleotide sequence ID" value="NZ_CP072943.1"/>
</dbReference>
<accession>A0A9Q7A7H2</accession>
<dbReference type="EMBL" id="CP072943">
    <property type="protein sequence ID" value="QTX32220.1"/>
    <property type="molecule type" value="Genomic_DNA"/>
</dbReference>
<reference evidence="3" key="1">
    <citation type="submission" date="2021-04" db="EMBL/GenBank/DDBJ databases">
        <title>A novel Synergistetes isolate from a pyrite-forming mixed culture.</title>
        <authorList>
            <person name="Bunk B."/>
            <person name="Sproer C."/>
            <person name="Spring S."/>
            <person name="Pester M."/>
        </authorList>
    </citation>
    <scope>NUCLEOTIDE SEQUENCE [LARGE SCALE GENOMIC DNA]</scope>
    <source>
        <strain evidence="3">J.5.4.2-T.3.5.2</strain>
    </source>
</reference>
<keyword evidence="3" id="KW-1185">Reference proteome</keyword>
<keyword evidence="1" id="KW-0472">Membrane</keyword>
<feature type="transmembrane region" description="Helical" evidence="1">
    <location>
        <begin position="31"/>
        <end position="50"/>
    </location>
</feature>
<dbReference type="KEGG" id="aram:KAR29_13080"/>
<name>A0A9Q7A7H2_9BACT</name>
<evidence type="ECO:0000256" key="1">
    <source>
        <dbReference type="SAM" id="Phobius"/>
    </source>
</evidence>
<proteinExistence type="predicted"/>
<organism evidence="2 3">
    <name type="scientific">Aminithiophilus ramosus</name>
    <dbReference type="NCBI Taxonomy" id="3029084"/>
    <lineage>
        <taxon>Bacteria</taxon>
        <taxon>Thermotogati</taxon>
        <taxon>Synergistota</taxon>
        <taxon>Synergistia</taxon>
        <taxon>Synergistales</taxon>
        <taxon>Aminithiophilaceae</taxon>
        <taxon>Aminithiophilus</taxon>
    </lineage>
</organism>
<gene>
    <name evidence="2" type="ORF">KAR29_13080</name>
</gene>